<name>A0A943HPV7_BACT4</name>
<feature type="chain" id="PRO_5037736964" description="DUF4595 domain-containing protein" evidence="1">
    <location>
        <begin position="25"/>
        <end position="343"/>
    </location>
</feature>
<evidence type="ECO:0008006" key="4">
    <source>
        <dbReference type="Google" id="ProtNLM"/>
    </source>
</evidence>
<proteinExistence type="predicted"/>
<reference evidence="2" key="1">
    <citation type="submission" date="2021-02" db="EMBL/GenBank/DDBJ databases">
        <title>Infant gut strain persistence is associated with maternal origin, phylogeny, and functional potential including surface adhesion and iron acquisition.</title>
        <authorList>
            <person name="Lou Y.C."/>
        </authorList>
    </citation>
    <scope>NUCLEOTIDE SEQUENCE</scope>
    <source>
        <strain evidence="2">L3_082_243G1_dasL3_082_243G1_maxbin2.maxbin.015s ta_sub</strain>
    </source>
</reference>
<dbReference type="AlphaFoldDB" id="A0A943HPV7"/>
<dbReference type="EMBL" id="JAGZEE010000011">
    <property type="protein sequence ID" value="MBS5410888.1"/>
    <property type="molecule type" value="Genomic_DNA"/>
</dbReference>
<gene>
    <name evidence="2" type="ORF">KHY35_09255</name>
</gene>
<dbReference type="RefSeq" id="WP_234131570.1">
    <property type="nucleotide sequence ID" value="NZ_JAGKIC010000065.1"/>
</dbReference>
<evidence type="ECO:0000313" key="2">
    <source>
        <dbReference type="EMBL" id="MBS5410888.1"/>
    </source>
</evidence>
<keyword evidence="1" id="KW-0732">Signal</keyword>
<evidence type="ECO:0000313" key="3">
    <source>
        <dbReference type="Proteomes" id="UP000782901"/>
    </source>
</evidence>
<dbReference type="Proteomes" id="UP000782901">
    <property type="component" value="Unassembled WGS sequence"/>
</dbReference>
<dbReference type="PROSITE" id="PS51257">
    <property type="entry name" value="PROKAR_LIPOPROTEIN"/>
    <property type="match status" value="1"/>
</dbReference>
<protein>
    <recommendedName>
        <fullName evidence="4">DUF4595 domain-containing protein</fullName>
    </recommendedName>
</protein>
<feature type="signal peptide" evidence="1">
    <location>
        <begin position="1"/>
        <end position="24"/>
    </location>
</feature>
<organism evidence="2 3">
    <name type="scientific">Bacteroides thetaiotaomicron</name>
    <dbReference type="NCBI Taxonomy" id="818"/>
    <lineage>
        <taxon>Bacteria</taxon>
        <taxon>Pseudomonadati</taxon>
        <taxon>Bacteroidota</taxon>
        <taxon>Bacteroidia</taxon>
        <taxon>Bacteroidales</taxon>
        <taxon>Bacteroidaceae</taxon>
        <taxon>Bacteroides</taxon>
    </lineage>
</organism>
<accession>A0A943HPV7</accession>
<comment type="caution">
    <text evidence="2">The sequence shown here is derived from an EMBL/GenBank/DDBJ whole genome shotgun (WGS) entry which is preliminary data.</text>
</comment>
<evidence type="ECO:0000256" key="1">
    <source>
        <dbReference type="SAM" id="SignalP"/>
    </source>
</evidence>
<sequence>MKQNLLAGWVVSSIILFISFSCSSEVDNDLEDTLGKCAKPEHTQGDELMRGNPWDEETPMEWAETVEGTGRFVPGYIYYFYLDKKPESKNDEDASYYAFFDWGAGFGADGIGDEVAQEYYMQIQWSHTEYSPEWHYINMADNKCGLVKILRSELLDDLPAYAFPYKVNGETIYLRMRTIHKDFITSSPVPGVESQYRYDRSLFSSWSYPSYAGEYCNYWGYGRPQPDPEPEESGDEEEEIQKCTILVRVYLPYEIGYPKKYTYTYEIMNMTGDYVQYLTGAPNAVGFSKSIADVVGEKGGSMEVFATRRDNLTNEDSYSSQMINYDTGEREIEVYFTVSDFER</sequence>